<dbReference type="SUPFAM" id="SSF51126">
    <property type="entry name" value="Pectin lyase-like"/>
    <property type="match status" value="1"/>
</dbReference>
<dbReference type="InterPro" id="IPR026457">
    <property type="entry name" value="CSLREA_Nterm"/>
</dbReference>
<sequence length="606" mass="64833">MLNRGIGLGLLCFAGQVYSANITVTTTDDVVKADNQCSLREAVEYVNQGMPEAGYNGCGGKEATNTIILNGKSEYKLNKQIEIYKTVQIKSSYETNVTDNNVLGKNNAVIKMVGKDRLFLLDHTLAPPITNDDGTVVDNNALILVQFNEVSLVGCGQGGCADQGGLIYNKEGLSIQYGQLLNGSARQGGAIYNSGLYEKNKALSSVSLTRTLIKANKASQGGIVYSEIPQFVVSQSVVQDNEVTDPEAALFDVRDGFDEETSKTTGAKLTRGIWNSTIFNNKGYIVKVFDGMLVNNVTMIMNTMGLIFNAPFNQGYVANSILAKNGTEDCKVIAGGDATHMSNNLYSSGCTGIGSQALGAVKLIAGSTTEGKCDITSDGILCPFKDYADTALGYFKPRLLSTDKQLSDSLIVNHGPQLGKDLISCEGSDQRGKARPANLELCDIGAIELVVNVSTGSNIGSDLFYGGTGKMSIADQLQDGELIAADQCQALLGDNPTGKPWQAGCLKIVQTNTVSKGTTTIDQEGNVTYIPNGNWHGTDEFKLLVITSTTRFSDSKNPYLEIPTRIVQSPKNNFENKKVKTSGGSTGLITLISLFGLVGFRRFKNK</sequence>
<protein>
    <submittedName>
        <fullName evidence="2">Rhombotarget A</fullName>
    </submittedName>
</protein>
<keyword evidence="1" id="KW-1133">Transmembrane helix</keyword>
<dbReference type="NCBIfam" id="TIGR04212">
    <property type="entry name" value="GlyGly_RbtA"/>
    <property type="match status" value="1"/>
</dbReference>
<gene>
    <name evidence="2" type="ORF">B9T28_05070</name>
</gene>
<name>A0A1Y3CNB5_9GAMM</name>
<feature type="transmembrane region" description="Helical" evidence="1">
    <location>
        <begin position="582"/>
        <end position="600"/>
    </location>
</feature>
<dbReference type="OrthoDB" id="6712914at2"/>
<comment type="caution">
    <text evidence="2">The sequence shown here is derived from an EMBL/GenBank/DDBJ whole genome shotgun (WGS) entry which is preliminary data.</text>
</comment>
<keyword evidence="3" id="KW-1185">Reference proteome</keyword>
<evidence type="ECO:0000313" key="2">
    <source>
        <dbReference type="EMBL" id="OTG66621.1"/>
    </source>
</evidence>
<keyword evidence="1" id="KW-0812">Transmembrane</keyword>
<dbReference type="InterPro" id="IPR026454">
    <property type="entry name" value="Rhombotarget_A"/>
</dbReference>
<dbReference type="STRING" id="1977882.B9T28_05070"/>
<dbReference type="AlphaFoldDB" id="A0A1Y3CNB5"/>
<reference evidence="2 3" key="1">
    <citation type="submission" date="2017-04" db="EMBL/GenBank/DDBJ databases">
        <title>High diversity of culturable Acinetobacter species in natural soil and water ecosystems.</title>
        <authorList>
            <person name="Nemec A."/>
            <person name="Radolfova-Krizova L."/>
        </authorList>
    </citation>
    <scope>NUCLEOTIDE SEQUENCE [LARGE SCALE GENOMIC DNA]</scope>
    <source>
        <strain evidence="2 3">ANC 4999</strain>
    </source>
</reference>
<evidence type="ECO:0000313" key="3">
    <source>
        <dbReference type="Proteomes" id="UP000242765"/>
    </source>
</evidence>
<organism evidence="2 3">
    <name type="scientific">Acinetobacter silvestris</name>
    <dbReference type="NCBI Taxonomy" id="1977882"/>
    <lineage>
        <taxon>Bacteria</taxon>
        <taxon>Pseudomonadati</taxon>
        <taxon>Pseudomonadota</taxon>
        <taxon>Gammaproteobacteria</taxon>
        <taxon>Moraxellales</taxon>
        <taxon>Moraxellaceae</taxon>
        <taxon>Acinetobacter</taxon>
    </lineage>
</organism>
<dbReference type="InterPro" id="IPR011050">
    <property type="entry name" value="Pectin_lyase_fold/virulence"/>
</dbReference>
<dbReference type="EMBL" id="NEGB01000002">
    <property type="protein sequence ID" value="OTG66621.1"/>
    <property type="molecule type" value="Genomic_DNA"/>
</dbReference>
<dbReference type="Proteomes" id="UP000242765">
    <property type="component" value="Unassembled WGS sequence"/>
</dbReference>
<accession>A0A1Y3CNB5</accession>
<dbReference type="NCBIfam" id="TIGR04214">
    <property type="entry name" value="CSLREA_Nterm"/>
    <property type="match status" value="1"/>
</dbReference>
<dbReference type="RefSeq" id="WP_086202865.1">
    <property type="nucleotide sequence ID" value="NZ_NEGB01000002.1"/>
</dbReference>
<evidence type="ECO:0000256" key="1">
    <source>
        <dbReference type="SAM" id="Phobius"/>
    </source>
</evidence>
<proteinExistence type="predicted"/>
<keyword evidence="1" id="KW-0472">Membrane</keyword>